<dbReference type="Proteomes" id="UP000182063">
    <property type="component" value="Chromosome"/>
</dbReference>
<dbReference type="STRING" id="1921510.BSL82_05895"/>
<protein>
    <recommendedName>
        <fullName evidence="1">DUF4326 domain-containing protein</fullName>
    </recommendedName>
</protein>
<evidence type="ECO:0000259" key="1">
    <source>
        <dbReference type="Pfam" id="PF14216"/>
    </source>
</evidence>
<accession>A0A1L3ZTD5</accession>
<name>A0A1L3ZTD5_9SPHN</name>
<organism evidence="2 3">
    <name type="scientific">Tardibacter chloracetimidivorans</name>
    <dbReference type="NCBI Taxonomy" id="1921510"/>
    <lineage>
        <taxon>Bacteria</taxon>
        <taxon>Pseudomonadati</taxon>
        <taxon>Pseudomonadota</taxon>
        <taxon>Alphaproteobacteria</taxon>
        <taxon>Sphingomonadales</taxon>
        <taxon>Sphingomonadaceae</taxon>
        <taxon>Tardibacter</taxon>
    </lineage>
</organism>
<dbReference type="AlphaFoldDB" id="A0A1L3ZTD5"/>
<dbReference type="InterPro" id="IPR025475">
    <property type="entry name" value="DUF4326"/>
</dbReference>
<sequence>MPKRIKLGRTKGWRMPTNAKKVDRSTRYGNPYGPKQIGICVTSWGYPAPILPLREPPSLERALDLYTAHAHTQLEHDPDFFEPLRGYDLGCWCKLCERHKHGKPFLENCPDCAPCHADIVGIIANFERGDLAVALERRNIDEASK</sequence>
<proteinExistence type="predicted"/>
<keyword evidence="3" id="KW-1185">Reference proteome</keyword>
<feature type="domain" description="DUF4326" evidence="1">
    <location>
        <begin position="9"/>
        <end position="118"/>
    </location>
</feature>
<dbReference type="RefSeq" id="WP_072596455.1">
    <property type="nucleotide sequence ID" value="NZ_CP018221.1"/>
</dbReference>
<dbReference type="EMBL" id="CP018221">
    <property type="protein sequence ID" value="API58902.1"/>
    <property type="molecule type" value="Genomic_DNA"/>
</dbReference>
<evidence type="ECO:0000313" key="3">
    <source>
        <dbReference type="Proteomes" id="UP000182063"/>
    </source>
</evidence>
<gene>
    <name evidence="2" type="ORF">BSL82_05895</name>
</gene>
<dbReference type="Pfam" id="PF14216">
    <property type="entry name" value="DUF4326"/>
    <property type="match status" value="1"/>
</dbReference>
<dbReference type="KEGG" id="sphj:BSL82_05895"/>
<dbReference type="OrthoDB" id="3483205at2"/>
<evidence type="ECO:0000313" key="2">
    <source>
        <dbReference type="EMBL" id="API58902.1"/>
    </source>
</evidence>
<reference evidence="3" key="1">
    <citation type="submission" date="2016-11" db="EMBL/GenBank/DDBJ databases">
        <title>Complete Genome Sequence of alachlor-degrading Sphingomonas sp. strain JJ-A5.</title>
        <authorList>
            <person name="Lee H."/>
            <person name="Ka J.-O."/>
        </authorList>
    </citation>
    <scope>NUCLEOTIDE SEQUENCE [LARGE SCALE GENOMIC DNA]</scope>
    <source>
        <strain evidence="3">JJ-A5</strain>
    </source>
</reference>